<evidence type="ECO:0000313" key="1">
    <source>
        <dbReference type="EMBL" id="MDR7134558.1"/>
    </source>
</evidence>
<accession>A0ABU1WAG6</accession>
<proteinExistence type="predicted"/>
<gene>
    <name evidence="1" type="ORF">J2X06_001742</name>
</gene>
<dbReference type="Proteomes" id="UP001251524">
    <property type="component" value="Unassembled WGS sequence"/>
</dbReference>
<protein>
    <submittedName>
        <fullName evidence="1">Uncharacterized protein</fullName>
    </submittedName>
</protein>
<name>A0ABU1WAG6_9GAMM</name>
<sequence>MISLLAGMALLLGALVKTGGLWRPERARVVSDLTQHYCYYSLASDAKDNNRDLSLGEYKAFASPKSDAARSHIMGCGLGASLGLSPTLLFGPLSTISAVAVVRLGSGGLLTFAEKSDAAAGLLESKSKEVPWPEGDYFHDNERLVTLDEDDIADGYLADVRIRGGAGICRGKVSIKSVRKSDDHTLLIGNRCVLRTRITAGRVEISEGPGCEYERSIGCSFTGDYKSIKWYEQSAKPSQPVEASPTPDAATAPGVASTVEEFARAAALEAARVADGASSEADEAARIMKETARVDDQYFADLDAKIPDWEKVNDSREFVDWLKNRDEHSGETYYNLLASAHKQRNVERVIEVFRIYKPELVVDSTTASASPTATAAGSD</sequence>
<dbReference type="RefSeq" id="WP_310060927.1">
    <property type="nucleotide sequence ID" value="NZ_JAVDVY010000001.1"/>
</dbReference>
<evidence type="ECO:0000313" key="2">
    <source>
        <dbReference type="Proteomes" id="UP001251524"/>
    </source>
</evidence>
<reference evidence="1 2" key="1">
    <citation type="submission" date="2023-07" db="EMBL/GenBank/DDBJ databases">
        <title>Sorghum-associated microbial communities from plants grown in Nebraska, USA.</title>
        <authorList>
            <person name="Schachtman D."/>
        </authorList>
    </citation>
    <scope>NUCLEOTIDE SEQUENCE [LARGE SCALE GENOMIC DNA]</scope>
    <source>
        <strain evidence="1 2">BE198</strain>
    </source>
</reference>
<keyword evidence="2" id="KW-1185">Reference proteome</keyword>
<organism evidence="1 2">
    <name type="scientific">Lysobacter niastensis</name>
    <dbReference type="NCBI Taxonomy" id="380629"/>
    <lineage>
        <taxon>Bacteria</taxon>
        <taxon>Pseudomonadati</taxon>
        <taxon>Pseudomonadota</taxon>
        <taxon>Gammaproteobacteria</taxon>
        <taxon>Lysobacterales</taxon>
        <taxon>Lysobacteraceae</taxon>
        <taxon>Lysobacter</taxon>
    </lineage>
</organism>
<comment type="caution">
    <text evidence="1">The sequence shown here is derived from an EMBL/GenBank/DDBJ whole genome shotgun (WGS) entry which is preliminary data.</text>
</comment>
<dbReference type="EMBL" id="JAVDVY010000001">
    <property type="protein sequence ID" value="MDR7134558.1"/>
    <property type="molecule type" value="Genomic_DNA"/>
</dbReference>